<evidence type="ECO:0000313" key="8">
    <source>
        <dbReference type="Proteomes" id="UP000001861"/>
    </source>
</evidence>
<dbReference type="CDD" id="cd11041">
    <property type="entry name" value="CYP503A1-like"/>
    <property type="match status" value="1"/>
</dbReference>
<evidence type="ECO:0000256" key="2">
    <source>
        <dbReference type="ARBA" id="ARBA00010617"/>
    </source>
</evidence>
<dbReference type="VEuPathDB" id="FungiDB:CC1G_01622"/>
<evidence type="ECO:0000256" key="5">
    <source>
        <dbReference type="ARBA" id="ARBA00023004"/>
    </source>
</evidence>
<comment type="similarity">
    <text evidence="2">Belongs to the cytochrome P450 family.</text>
</comment>
<comment type="cofactor">
    <cofactor evidence="1 6">
        <name>heme</name>
        <dbReference type="ChEBI" id="CHEBI:30413"/>
    </cofactor>
</comment>
<dbReference type="Gene3D" id="1.10.630.10">
    <property type="entry name" value="Cytochrome P450"/>
    <property type="match status" value="1"/>
</dbReference>
<dbReference type="GO" id="GO:0005506">
    <property type="term" value="F:iron ion binding"/>
    <property type="evidence" value="ECO:0007669"/>
    <property type="project" value="InterPro"/>
</dbReference>
<evidence type="ECO:0000256" key="4">
    <source>
        <dbReference type="ARBA" id="ARBA00023002"/>
    </source>
</evidence>
<dbReference type="OrthoDB" id="1844152at2759"/>
<sequence>MYSPLQILGIGLATWLLYQWYLFHATRRKVQHIPTVGGDGFISSYISGWKFLVYGHHMVEEGYKKYPGRAFKIPTVTTPNRWMIVLSGPEMVGDIKKATPDQLSFPDAAFELLHSDHTFGTKNCRLHPYHIETVRGPLTRAFPSRFGELKEEMVHSFSQFMPATTDWTPYTIMNTLTPIISRTSNRLFVGLPLCRNSEYCSLLENLTIHTFVVANILNLLPESFRPIIGRLVSRFPGDLRRLRKHVDPLFIERKELDAMHGSRKWEGRPSDIISWLLDTVPEELDNLNDLALRLVAVNIAAIHTTTITLSNTLFELASRHEYIAPLREEIDQVLKEYGWTKEGMGKMRKLDSFIKEVSRLHTLSAVSIQRKSRVDYKLSDGTVIPAGFRVAAASSPSHCNPNEYEDPMSFNGFRFSEIREDAKENQHHRNQLVSLDANFLFFGHGRSACPGRFFAASEMKAIMSHILMNYDIKLENDSTTPPSHFWYATLKSPSPTGRVLFRKRSDVE</sequence>
<dbReference type="EMBL" id="AACS02000010">
    <property type="protein sequence ID" value="EAU87975.2"/>
    <property type="molecule type" value="Genomic_DNA"/>
</dbReference>
<dbReference type="PANTHER" id="PTHR46206">
    <property type="entry name" value="CYTOCHROME P450"/>
    <property type="match status" value="1"/>
</dbReference>
<comment type="caution">
    <text evidence="7">The sequence shown here is derived from an EMBL/GenBank/DDBJ whole genome shotgun (WGS) entry which is preliminary data.</text>
</comment>
<evidence type="ECO:0000256" key="3">
    <source>
        <dbReference type="ARBA" id="ARBA00022723"/>
    </source>
</evidence>
<dbReference type="GO" id="GO:0016705">
    <property type="term" value="F:oxidoreductase activity, acting on paired donors, with incorporation or reduction of molecular oxygen"/>
    <property type="evidence" value="ECO:0007669"/>
    <property type="project" value="InterPro"/>
</dbReference>
<accession>A8NI98</accession>
<organism evidence="7 8">
    <name type="scientific">Coprinopsis cinerea (strain Okayama-7 / 130 / ATCC MYA-4618 / FGSC 9003)</name>
    <name type="common">Inky cap fungus</name>
    <name type="synonym">Hormographiella aspergillata</name>
    <dbReference type="NCBI Taxonomy" id="240176"/>
    <lineage>
        <taxon>Eukaryota</taxon>
        <taxon>Fungi</taxon>
        <taxon>Dikarya</taxon>
        <taxon>Basidiomycota</taxon>
        <taxon>Agaricomycotina</taxon>
        <taxon>Agaricomycetes</taxon>
        <taxon>Agaricomycetidae</taxon>
        <taxon>Agaricales</taxon>
        <taxon>Agaricineae</taxon>
        <taxon>Psathyrellaceae</taxon>
        <taxon>Coprinopsis</taxon>
    </lineage>
</organism>
<keyword evidence="5 6" id="KW-0408">Iron</keyword>
<proteinExistence type="inferred from homology"/>
<dbReference type="OMA" id="HTHTWHI"/>
<gene>
    <name evidence="7" type="ORF">CC1G_01622</name>
</gene>
<keyword evidence="3 6" id="KW-0479">Metal-binding</keyword>
<keyword evidence="8" id="KW-1185">Reference proteome</keyword>
<reference evidence="7 8" key="1">
    <citation type="journal article" date="2010" name="Proc. Natl. Acad. Sci. U.S.A.">
        <title>Insights into evolution of multicellular fungi from the assembled chromosomes of the mushroom Coprinopsis cinerea (Coprinus cinereus).</title>
        <authorList>
            <person name="Stajich J.E."/>
            <person name="Wilke S.K."/>
            <person name="Ahren D."/>
            <person name="Au C.H."/>
            <person name="Birren B.W."/>
            <person name="Borodovsky M."/>
            <person name="Burns C."/>
            <person name="Canback B."/>
            <person name="Casselton L.A."/>
            <person name="Cheng C.K."/>
            <person name="Deng J."/>
            <person name="Dietrich F.S."/>
            <person name="Fargo D.C."/>
            <person name="Farman M.L."/>
            <person name="Gathman A.C."/>
            <person name="Goldberg J."/>
            <person name="Guigo R."/>
            <person name="Hoegger P.J."/>
            <person name="Hooker J.B."/>
            <person name="Huggins A."/>
            <person name="James T.Y."/>
            <person name="Kamada T."/>
            <person name="Kilaru S."/>
            <person name="Kodira C."/>
            <person name="Kues U."/>
            <person name="Kupfer D."/>
            <person name="Kwan H.S."/>
            <person name="Lomsadze A."/>
            <person name="Li W."/>
            <person name="Lilly W.W."/>
            <person name="Ma L.J."/>
            <person name="Mackey A.J."/>
            <person name="Manning G."/>
            <person name="Martin F."/>
            <person name="Muraguchi H."/>
            <person name="Natvig D.O."/>
            <person name="Palmerini H."/>
            <person name="Ramesh M.A."/>
            <person name="Rehmeyer C.J."/>
            <person name="Roe B.A."/>
            <person name="Shenoy N."/>
            <person name="Stanke M."/>
            <person name="Ter-Hovhannisyan V."/>
            <person name="Tunlid A."/>
            <person name="Velagapudi R."/>
            <person name="Vision T.J."/>
            <person name="Zeng Q."/>
            <person name="Zolan M.E."/>
            <person name="Pukkila P.J."/>
        </authorList>
    </citation>
    <scope>NUCLEOTIDE SEQUENCE [LARGE SCALE GENOMIC DNA]</scope>
    <source>
        <strain evidence="8">Okayama-7 / 130 / ATCC MYA-4618 / FGSC 9003</strain>
    </source>
</reference>
<dbReference type="InterPro" id="IPR002403">
    <property type="entry name" value="Cyt_P450_E_grp-IV"/>
</dbReference>
<dbReference type="AlphaFoldDB" id="A8NI98"/>
<dbReference type="RefSeq" id="XP_001833945.2">
    <property type="nucleotide sequence ID" value="XM_001833893.2"/>
</dbReference>
<protein>
    <submittedName>
        <fullName evidence="7">Cytochrome P450</fullName>
    </submittedName>
</protein>
<keyword evidence="6" id="KW-0349">Heme</keyword>
<evidence type="ECO:0000256" key="1">
    <source>
        <dbReference type="ARBA" id="ARBA00001971"/>
    </source>
</evidence>
<dbReference type="eggNOG" id="KOG0157">
    <property type="taxonomic scope" value="Eukaryota"/>
</dbReference>
<dbReference type="GO" id="GO:0020037">
    <property type="term" value="F:heme binding"/>
    <property type="evidence" value="ECO:0007669"/>
    <property type="project" value="InterPro"/>
</dbReference>
<dbReference type="GO" id="GO:0004497">
    <property type="term" value="F:monooxygenase activity"/>
    <property type="evidence" value="ECO:0007669"/>
    <property type="project" value="InterPro"/>
</dbReference>
<dbReference type="InterPro" id="IPR036396">
    <property type="entry name" value="Cyt_P450_sf"/>
</dbReference>
<dbReference type="SUPFAM" id="SSF48264">
    <property type="entry name" value="Cytochrome P450"/>
    <property type="match status" value="1"/>
</dbReference>
<keyword evidence="4" id="KW-0560">Oxidoreductase</keyword>
<feature type="binding site" description="axial binding residue" evidence="6">
    <location>
        <position position="449"/>
    </location>
    <ligand>
        <name>heme</name>
        <dbReference type="ChEBI" id="CHEBI:30413"/>
    </ligand>
    <ligandPart>
        <name>Fe</name>
        <dbReference type="ChEBI" id="CHEBI:18248"/>
    </ligandPart>
</feature>
<name>A8NI98_COPC7</name>
<dbReference type="Pfam" id="PF00067">
    <property type="entry name" value="p450"/>
    <property type="match status" value="1"/>
</dbReference>
<dbReference type="PRINTS" id="PR00385">
    <property type="entry name" value="P450"/>
</dbReference>
<dbReference type="HOGENOM" id="CLU_022195_0_2_1"/>
<evidence type="ECO:0000313" key="7">
    <source>
        <dbReference type="EMBL" id="EAU87975.2"/>
    </source>
</evidence>
<dbReference type="Proteomes" id="UP000001861">
    <property type="component" value="Unassembled WGS sequence"/>
</dbReference>
<dbReference type="InterPro" id="IPR001128">
    <property type="entry name" value="Cyt_P450"/>
</dbReference>
<evidence type="ECO:0000256" key="6">
    <source>
        <dbReference type="PIRSR" id="PIRSR602403-1"/>
    </source>
</evidence>
<dbReference type="KEGG" id="cci:CC1G_01622"/>
<dbReference type="GeneID" id="6010449"/>
<dbReference type="PRINTS" id="PR00465">
    <property type="entry name" value="EP450IV"/>
</dbReference>
<dbReference type="InParanoid" id="A8NI98"/>